<keyword evidence="1" id="KW-1133">Transmembrane helix</keyword>
<accession>A0ABW2FDL4</accession>
<organism evidence="2 3">
    <name type="scientific">Cohnella cellulosilytica</name>
    <dbReference type="NCBI Taxonomy" id="986710"/>
    <lineage>
        <taxon>Bacteria</taxon>
        <taxon>Bacillati</taxon>
        <taxon>Bacillota</taxon>
        <taxon>Bacilli</taxon>
        <taxon>Bacillales</taxon>
        <taxon>Paenibacillaceae</taxon>
        <taxon>Cohnella</taxon>
    </lineage>
</organism>
<dbReference type="EMBL" id="JBHTAI010000014">
    <property type="protein sequence ID" value="MFC7151188.1"/>
    <property type="molecule type" value="Genomic_DNA"/>
</dbReference>
<feature type="transmembrane region" description="Helical" evidence="1">
    <location>
        <begin position="17"/>
        <end position="50"/>
    </location>
</feature>
<protein>
    <submittedName>
        <fullName evidence="2">Uncharacterized protein</fullName>
    </submittedName>
</protein>
<evidence type="ECO:0000256" key="1">
    <source>
        <dbReference type="SAM" id="Phobius"/>
    </source>
</evidence>
<dbReference type="RefSeq" id="WP_378049504.1">
    <property type="nucleotide sequence ID" value="NZ_JBHMDN010000021.1"/>
</dbReference>
<feature type="transmembrane region" description="Helical" evidence="1">
    <location>
        <begin position="93"/>
        <end position="123"/>
    </location>
</feature>
<gene>
    <name evidence="2" type="ORF">ACFQMJ_21850</name>
</gene>
<keyword evidence="1" id="KW-0472">Membrane</keyword>
<dbReference type="Proteomes" id="UP001596378">
    <property type="component" value="Unassembled WGS sequence"/>
</dbReference>
<proteinExistence type="predicted"/>
<keyword evidence="3" id="KW-1185">Reference proteome</keyword>
<sequence length="308" mass="33920">MTSEDEVLREIGKKRRAIWLGILLFGLCGIVGLFGGGLLLTVGGFGFVAAGVVALDKLKGFGQAIADYHPGQGFGYFRKTREEKMKVLTRTQYGLAFIVLLCILFRISIDDSLISGIGGILFIQYYIKGRIRLHTPIDEASLFELEEIGVISSEDRVKAIYKDFESWEQAEKGSKILLVTQDSLVCVIMENKEEAIRMECRMKEIRKLGVIGHGEQGEGLLVSIGTLDNRTIRVKLDGASALDSPEVFFQQFLQALDEALASASEPAKPRSRTVELRKGKTAKPGLHIRGSDFFDLEASAATSANRVE</sequence>
<name>A0ABW2FDL4_9BACL</name>
<evidence type="ECO:0000313" key="3">
    <source>
        <dbReference type="Proteomes" id="UP001596378"/>
    </source>
</evidence>
<evidence type="ECO:0000313" key="2">
    <source>
        <dbReference type="EMBL" id="MFC7151188.1"/>
    </source>
</evidence>
<comment type="caution">
    <text evidence="2">The sequence shown here is derived from an EMBL/GenBank/DDBJ whole genome shotgun (WGS) entry which is preliminary data.</text>
</comment>
<reference evidence="3" key="1">
    <citation type="journal article" date="2019" name="Int. J. Syst. Evol. Microbiol.">
        <title>The Global Catalogue of Microorganisms (GCM) 10K type strain sequencing project: providing services to taxonomists for standard genome sequencing and annotation.</title>
        <authorList>
            <consortium name="The Broad Institute Genomics Platform"/>
            <consortium name="The Broad Institute Genome Sequencing Center for Infectious Disease"/>
            <person name="Wu L."/>
            <person name="Ma J."/>
        </authorList>
    </citation>
    <scope>NUCLEOTIDE SEQUENCE [LARGE SCALE GENOMIC DNA]</scope>
    <source>
        <strain evidence="3">KCTC 12907</strain>
    </source>
</reference>
<keyword evidence="1" id="KW-0812">Transmembrane</keyword>